<dbReference type="EMBL" id="AY191293">
    <property type="protein sequence ID" value="AAO61983.1"/>
    <property type="molecule type" value="Genomic_DNA"/>
</dbReference>
<evidence type="ECO:0000313" key="1">
    <source>
        <dbReference type="EMBL" id="AAO61983.1"/>
    </source>
</evidence>
<accession>Q847Q3</accession>
<sequence length="363" mass="42157">MFIDKFYRLYNPYNKPAEPRASNEPTLNLQDDSWNCLNRKIGNAKDGEFVDDVSTLGQTLTRKGDVFLQGKTKYEFLESKNKNWNAKKQKITNVEKGESLDDVPTLQQTLIRKDFGTFVQDNNNYEFFESENGVWNAKKRKITNVEKGESLDDVPTLQQTLIRKDDKFVQDDNNYEFLESENGVWNAKKQKISDLMEGTDSKDAVNVSQVPKMEAGYWDFNNKRLVRVKPAIDDTDCVTKEQTITFDKKEKGWDAKKQFIRNLPKGEYWNDICLMSQAMYYDGSKFVYGGRKFNLMEYNPDLLVADPTSLSGFKYIDNRPYIPENYVFKRMEDNLLIGANGNIFTVQGKSDVIKNEWNCIRTS</sequence>
<dbReference type="AlphaFoldDB" id="Q847Q3"/>
<name>Q847Q3_ASTYP</name>
<protein>
    <submittedName>
        <fullName evidence="1">Uncharacterized protein</fullName>
    </submittedName>
</protein>
<reference evidence="1" key="1">
    <citation type="journal article" date="2003" name="J. Bacteriol.">
        <title>Identification and characterization of phytoplasmal genes, employing a novel method of isolating phytoplasmal genomic DNA.</title>
        <authorList>
            <person name="Melamed S."/>
            <person name="Tanne E."/>
            <person name="Ben-Haim R."/>
            <person name="Edelbaum O."/>
            <person name="Yogev D."/>
            <person name="Sela I."/>
        </authorList>
    </citation>
    <scope>NUCLEOTIDE SEQUENCE</scope>
</reference>
<proteinExistence type="predicted"/>
<organism evidence="1">
    <name type="scientific">Aster yellows phytoplasma</name>
    <dbReference type="NCBI Taxonomy" id="35779"/>
    <lineage>
        <taxon>Bacteria</taxon>
        <taxon>Bacillati</taxon>
        <taxon>Mycoplasmatota</taxon>
        <taxon>Mollicutes</taxon>
        <taxon>Acholeplasmatales</taxon>
        <taxon>Acholeplasmataceae</taxon>
        <taxon>Candidatus Phytoplasma</taxon>
        <taxon>16SrI (Aster yellows group)</taxon>
    </lineage>
</organism>